<accession>A0A5C6U223</accession>
<proteinExistence type="predicted"/>
<reference evidence="1 2" key="1">
    <citation type="submission" date="2019-08" db="EMBL/GenBank/DDBJ databases">
        <authorList>
            <person name="Khan S.A."/>
            <person name="Jeon C.O."/>
            <person name="Jeong S.E."/>
        </authorList>
    </citation>
    <scope>NUCLEOTIDE SEQUENCE [LARGE SCALE GENOMIC DNA]</scope>
    <source>
        <strain evidence="2">IMCC1728</strain>
    </source>
</reference>
<dbReference type="AlphaFoldDB" id="A0A5C6U223"/>
<sequence length="134" mass="14234">MKGFPELNVTSNLTGLASDLPAPLRKAAESPLPLRYQTALAGEPVAGQAPRDTLRIDLGPLLQVQYERELAEAGPRVLRGGIGINEPAPTPSSGVWVHASPGVLAARCLGRRRLTALSGCHRQPCVRQRQRSGG</sequence>
<dbReference type="Proteomes" id="UP000321832">
    <property type="component" value="Unassembled WGS sequence"/>
</dbReference>
<evidence type="ECO:0000313" key="1">
    <source>
        <dbReference type="EMBL" id="TXC67042.1"/>
    </source>
</evidence>
<dbReference type="EMBL" id="VOPW01000001">
    <property type="protein sequence ID" value="TXC67042.1"/>
    <property type="molecule type" value="Genomic_DNA"/>
</dbReference>
<gene>
    <name evidence="1" type="ORF">FSC37_18650</name>
</gene>
<comment type="caution">
    <text evidence="1">The sequence shown here is derived from an EMBL/GenBank/DDBJ whole genome shotgun (WGS) entry which is preliminary data.</text>
</comment>
<keyword evidence="2" id="KW-1185">Reference proteome</keyword>
<organism evidence="1 2">
    <name type="scientific">Piscinibacter aquaticus</name>
    <dbReference type="NCBI Taxonomy" id="392597"/>
    <lineage>
        <taxon>Bacteria</taxon>
        <taxon>Pseudomonadati</taxon>
        <taxon>Pseudomonadota</taxon>
        <taxon>Betaproteobacteria</taxon>
        <taxon>Burkholderiales</taxon>
        <taxon>Sphaerotilaceae</taxon>
        <taxon>Piscinibacter</taxon>
    </lineage>
</organism>
<name>A0A5C6U223_9BURK</name>
<protein>
    <submittedName>
        <fullName evidence="1">Uncharacterized protein</fullName>
    </submittedName>
</protein>
<evidence type="ECO:0000313" key="2">
    <source>
        <dbReference type="Proteomes" id="UP000321832"/>
    </source>
</evidence>